<dbReference type="AlphaFoldDB" id="A0A502BY96"/>
<accession>A0A502BY96</accession>
<dbReference type="InterPro" id="IPR002656">
    <property type="entry name" value="Acyl_transf_3_dom"/>
</dbReference>
<dbReference type="InterPro" id="IPR036514">
    <property type="entry name" value="SGNH_hydro_sf"/>
</dbReference>
<keyword evidence="2" id="KW-1003">Cell membrane</keyword>
<dbReference type="Gene3D" id="3.40.50.1110">
    <property type="entry name" value="SGNH hydrolase"/>
    <property type="match status" value="1"/>
</dbReference>
<evidence type="ECO:0000256" key="5">
    <source>
        <dbReference type="ARBA" id="ARBA00022989"/>
    </source>
</evidence>
<feature type="transmembrane region" description="Helical" evidence="8">
    <location>
        <begin position="47"/>
        <end position="69"/>
    </location>
</feature>
<feature type="transmembrane region" description="Helical" evidence="8">
    <location>
        <begin position="81"/>
        <end position="101"/>
    </location>
</feature>
<gene>
    <name evidence="11" type="ORF">EAH88_17080</name>
</gene>
<feature type="transmembrane region" description="Helical" evidence="8">
    <location>
        <begin position="338"/>
        <end position="355"/>
    </location>
</feature>
<dbReference type="PANTHER" id="PTHR23028:SF53">
    <property type="entry name" value="ACYL_TRANSF_3 DOMAIN-CONTAINING PROTEIN"/>
    <property type="match status" value="1"/>
</dbReference>
<feature type="transmembrane region" description="Helical" evidence="8">
    <location>
        <begin position="244"/>
        <end position="263"/>
    </location>
</feature>
<feature type="transmembrane region" description="Helical" evidence="8">
    <location>
        <begin position="314"/>
        <end position="331"/>
    </location>
</feature>
<dbReference type="GO" id="GO:0005886">
    <property type="term" value="C:plasma membrane"/>
    <property type="evidence" value="ECO:0007669"/>
    <property type="project" value="UniProtKB-SubCell"/>
</dbReference>
<sequence length="672" mass="74051">MDSTRGAFRLGYRADIEGLRAIAILLVVATHAGVTWLPGGFVGVDVFYVLSGYLITGLLVQEAAITGHLRFANFYARRLRRLLPALLLMLATTCIVANVVVAPTELPEQASSAASAALWLSNFQFAFWNIDYFSSKSDTVLFLHTWSLGVEEQFYLVWPLLVVAAMSAWKYAKHTANLIRLKWLFGAIFVASFALSLYWTHRSPMLAFYMMPSRAWQFALGAIVFLLVGSPAFGASTVVAQSAWLRPMGWLGLVMILLASLLIARTTPYPGTSALLPSFGAALVLAAGAQQQAWVGRLLSWQPMLALGRVSYSWYLWHWPVLLLGATLLNIGDGWNRLLLVVLSLLIAAASYHFFETPIRRNHKLLVRPGVAVVTAFAVMVVAVLPLRIWKTQAKTFAETPALARFVAAQNDKPAVYAMSCWGSSRSTKAQICTFGDPHAAHTAVLMGDSKALHWFPAYRRIFEKPGWRFLTVTKSGCPMVDAPVVDLALRRQYTECALWRRDAVRTVVALRPDVVVLSESVTYPYTKEQWIAGTRQVLSALAGNTQRIYLIRPTPELLVNAPLCLEPRGRLYDALVSKFHCTGNAHTARFDNVGRWLQVTAASFRNVQFVDMTNSVCPDGVCRAEIDGGIVFSDTGHMTATFARTLAPALATALESSRPHAPDAAVQARSQ</sequence>
<feature type="transmembrane region" description="Helical" evidence="8">
    <location>
        <begin position="21"/>
        <end position="41"/>
    </location>
</feature>
<reference evidence="11 12" key="1">
    <citation type="journal article" date="2019" name="Environ. Microbiol.">
        <title>Species interactions and distinct microbial communities in high Arctic permafrost affected cryosols are associated with the CH4 and CO2 gas fluxes.</title>
        <authorList>
            <person name="Altshuler I."/>
            <person name="Hamel J."/>
            <person name="Turney S."/>
            <person name="Magnuson E."/>
            <person name="Levesque R."/>
            <person name="Greer C."/>
            <person name="Whyte L.G."/>
        </authorList>
    </citation>
    <scope>NUCLEOTIDE SEQUENCE [LARGE SCALE GENOMIC DNA]</scope>
    <source>
        <strain evidence="11 12">S13Y</strain>
    </source>
</reference>
<comment type="caution">
    <text evidence="11">The sequence shown here is derived from an EMBL/GenBank/DDBJ whole genome shotgun (WGS) entry which is preliminary data.</text>
</comment>
<dbReference type="InterPro" id="IPR043968">
    <property type="entry name" value="SGNH"/>
</dbReference>
<evidence type="ECO:0000313" key="11">
    <source>
        <dbReference type="EMBL" id="TPG04651.1"/>
    </source>
</evidence>
<feature type="transmembrane region" description="Helical" evidence="8">
    <location>
        <begin position="367"/>
        <end position="387"/>
    </location>
</feature>
<proteinExistence type="predicted"/>
<evidence type="ECO:0000259" key="10">
    <source>
        <dbReference type="Pfam" id="PF19040"/>
    </source>
</evidence>
<evidence type="ECO:0000256" key="2">
    <source>
        <dbReference type="ARBA" id="ARBA00022475"/>
    </source>
</evidence>
<dbReference type="InterPro" id="IPR050879">
    <property type="entry name" value="Acyltransferase_3"/>
</dbReference>
<dbReference type="GO" id="GO:0016788">
    <property type="term" value="F:hydrolase activity, acting on ester bonds"/>
    <property type="evidence" value="ECO:0007669"/>
    <property type="project" value="UniProtKB-ARBA"/>
</dbReference>
<feature type="transmembrane region" description="Helical" evidence="8">
    <location>
        <begin position="154"/>
        <end position="172"/>
    </location>
</feature>
<evidence type="ECO:0000256" key="3">
    <source>
        <dbReference type="ARBA" id="ARBA00022679"/>
    </source>
</evidence>
<dbReference type="PANTHER" id="PTHR23028">
    <property type="entry name" value="ACETYLTRANSFERASE"/>
    <property type="match status" value="1"/>
</dbReference>
<feature type="domain" description="SGNH" evidence="10">
    <location>
        <begin position="429"/>
        <end position="652"/>
    </location>
</feature>
<keyword evidence="5 8" id="KW-1133">Transmembrane helix</keyword>
<evidence type="ECO:0000256" key="1">
    <source>
        <dbReference type="ARBA" id="ARBA00004651"/>
    </source>
</evidence>
<organism evidence="11 12">
    <name type="scientific">Rhodanobacter glycinis</name>
    <dbReference type="NCBI Taxonomy" id="582702"/>
    <lineage>
        <taxon>Bacteria</taxon>
        <taxon>Pseudomonadati</taxon>
        <taxon>Pseudomonadota</taxon>
        <taxon>Gammaproteobacteria</taxon>
        <taxon>Lysobacterales</taxon>
        <taxon>Rhodanobacteraceae</taxon>
        <taxon>Rhodanobacter</taxon>
    </lineage>
</organism>
<keyword evidence="12" id="KW-1185">Reference proteome</keyword>
<keyword evidence="7 11" id="KW-0012">Acyltransferase</keyword>
<dbReference type="RefSeq" id="WP_140655223.1">
    <property type="nucleotide sequence ID" value="NZ_RCZO01000012.1"/>
</dbReference>
<evidence type="ECO:0000256" key="8">
    <source>
        <dbReference type="SAM" id="Phobius"/>
    </source>
</evidence>
<keyword evidence="3 11" id="KW-0808">Transferase</keyword>
<name>A0A502BY96_9GAMM</name>
<dbReference type="SUPFAM" id="SSF52266">
    <property type="entry name" value="SGNH hydrolase"/>
    <property type="match status" value="1"/>
</dbReference>
<feature type="transmembrane region" description="Helical" evidence="8">
    <location>
        <begin position="218"/>
        <end position="238"/>
    </location>
</feature>
<dbReference type="Pfam" id="PF01757">
    <property type="entry name" value="Acyl_transf_3"/>
    <property type="match status" value="1"/>
</dbReference>
<evidence type="ECO:0000313" key="12">
    <source>
        <dbReference type="Proteomes" id="UP000319486"/>
    </source>
</evidence>
<evidence type="ECO:0000256" key="7">
    <source>
        <dbReference type="ARBA" id="ARBA00023315"/>
    </source>
</evidence>
<dbReference type="Pfam" id="PF19040">
    <property type="entry name" value="SGNH"/>
    <property type="match status" value="1"/>
</dbReference>
<protein>
    <submittedName>
        <fullName evidence="11">Acyltransferase</fullName>
    </submittedName>
</protein>
<evidence type="ECO:0000256" key="6">
    <source>
        <dbReference type="ARBA" id="ARBA00023136"/>
    </source>
</evidence>
<keyword evidence="6 8" id="KW-0472">Membrane</keyword>
<evidence type="ECO:0000256" key="4">
    <source>
        <dbReference type="ARBA" id="ARBA00022692"/>
    </source>
</evidence>
<dbReference type="GO" id="GO:0016747">
    <property type="term" value="F:acyltransferase activity, transferring groups other than amino-acyl groups"/>
    <property type="evidence" value="ECO:0007669"/>
    <property type="project" value="InterPro"/>
</dbReference>
<evidence type="ECO:0000259" key="9">
    <source>
        <dbReference type="Pfam" id="PF01757"/>
    </source>
</evidence>
<dbReference type="EMBL" id="RCZO01000012">
    <property type="protein sequence ID" value="TPG04651.1"/>
    <property type="molecule type" value="Genomic_DNA"/>
</dbReference>
<dbReference type="GO" id="GO:0009103">
    <property type="term" value="P:lipopolysaccharide biosynthetic process"/>
    <property type="evidence" value="ECO:0007669"/>
    <property type="project" value="TreeGrafter"/>
</dbReference>
<comment type="subcellular location">
    <subcellularLocation>
        <location evidence="1">Cell membrane</location>
        <topology evidence="1">Multi-pass membrane protein</topology>
    </subcellularLocation>
</comment>
<dbReference type="Proteomes" id="UP000319486">
    <property type="component" value="Unassembled WGS sequence"/>
</dbReference>
<keyword evidence="4 8" id="KW-0812">Transmembrane</keyword>
<feature type="transmembrane region" description="Helical" evidence="8">
    <location>
        <begin position="178"/>
        <end position="198"/>
    </location>
</feature>
<feature type="domain" description="Acyltransferase 3" evidence="9">
    <location>
        <begin position="14"/>
        <end position="349"/>
    </location>
</feature>